<accession>A0A543BQF7</accession>
<dbReference type="NCBIfam" id="NF008200">
    <property type="entry name" value="PRK10957.1"/>
    <property type="match status" value="1"/>
</dbReference>
<dbReference type="OrthoDB" id="9793175at2"/>
<feature type="signal peptide" evidence="5">
    <location>
        <begin position="1"/>
        <end position="20"/>
    </location>
</feature>
<dbReference type="PROSITE" id="PS50983">
    <property type="entry name" value="FE_B12_PBP"/>
    <property type="match status" value="1"/>
</dbReference>
<keyword evidence="3" id="KW-0813">Transport</keyword>
<dbReference type="Gene3D" id="3.40.50.1980">
    <property type="entry name" value="Nitrogenase molybdenum iron protein domain"/>
    <property type="match status" value="2"/>
</dbReference>
<evidence type="ECO:0000256" key="3">
    <source>
        <dbReference type="ARBA" id="ARBA00022448"/>
    </source>
</evidence>
<keyword evidence="4 5" id="KW-0732">Signal</keyword>
<comment type="similarity">
    <text evidence="2">Belongs to the bacterial solute-binding protein 8 family.</text>
</comment>
<dbReference type="PANTHER" id="PTHR30532">
    <property type="entry name" value="IRON III DICITRATE-BINDING PERIPLASMIC PROTEIN"/>
    <property type="match status" value="1"/>
</dbReference>
<gene>
    <name evidence="7" type="ORF">FB560_2710</name>
</gene>
<feature type="chain" id="PRO_5039607543" evidence="5">
    <location>
        <begin position="21"/>
        <end position="334"/>
    </location>
</feature>
<dbReference type="GO" id="GO:0030288">
    <property type="term" value="C:outer membrane-bounded periplasmic space"/>
    <property type="evidence" value="ECO:0007669"/>
    <property type="project" value="TreeGrafter"/>
</dbReference>
<dbReference type="Pfam" id="PF01497">
    <property type="entry name" value="Peripla_BP_2"/>
    <property type="match status" value="1"/>
</dbReference>
<evidence type="ECO:0000256" key="5">
    <source>
        <dbReference type="SAM" id="SignalP"/>
    </source>
</evidence>
<evidence type="ECO:0000256" key="2">
    <source>
        <dbReference type="ARBA" id="ARBA00008814"/>
    </source>
</evidence>
<feature type="domain" description="Fe/B12 periplasmic-binding" evidence="6">
    <location>
        <begin position="63"/>
        <end position="334"/>
    </location>
</feature>
<evidence type="ECO:0000313" key="8">
    <source>
        <dbReference type="Proteomes" id="UP000317209"/>
    </source>
</evidence>
<proteinExistence type="inferred from homology"/>
<dbReference type="InterPro" id="IPR002491">
    <property type="entry name" value="ABC_transptr_periplasmic_BD"/>
</dbReference>
<evidence type="ECO:0000313" key="7">
    <source>
        <dbReference type="EMBL" id="TQL87043.1"/>
    </source>
</evidence>
<keyword evidence="8" id="KW-1185">Reference proteome</keyword>
<dbReference type="GO" id="GO:1901678">
    <property type="term" value="P:iron coordination entity transport"/>
    <property type="evidence" value="ECO:0007669"/>
    <property type="project" value="UniProtKB-ARBA"/>
</dbReference>
<comment type="subcellular location">
    <subcellularLocation>
        <location evidence="1">Cell envelope</location>
    </subcellularLocation>
</comment>
<reference evidence="7 8" key="1">
    <citation type="submission" date="2019-06" db="EMBL/GenBank/DDBJ databases">
        <title>Sequencing the genomes of 1000 actinobacteria strains.</title>
        <authorList>
            <person name="Klenk H.-P."/>
        </authorList>
    </citation>
    <scope>NUCLEOTIDE SEQUENCE [LARGE SCALE GENOMIC DNA]</scope>
    <source>
        <strain evidence="7 8">DSM 20169</strain>
    </source>
</reference>
<dbReference type="SUPFAM" id="SSF53807">
    <property type="entry name" value="Helical backbone' metal receptor"/>
    <property type="match status" value="1"/>
</dbReference>
<dbReference type="PANTHER" id="PTHR30532:SF24">
    <property type="entry name" value="FERRIC ENTEROBACTIN-BINDING PERIPLASMIC PROTEIN FEPB"/>
    <property type="match status" value="1"/>
</dbReference>
<evidence type="ECO:0000259" key="6">
    <source>
        <dbReference type="PROSITE" id="PS50983"/>
    </source>
</evidence>
<evidence type="ECO:0000256" key="4">
    <source>
        <dbReference type="ARBA" id="ARBA00022729"/>
    </source>
</evidence>
<dbReference type="AlphaFoldDB" id="A0A543BQF7"/>
<dbReference type="CDD" id="cd01146">
    <property type="entry name" value="FhuD"/>
    <property type="match status" value="1"/>
</dbReference>
<protein>
    <submittedName>
        <fullName evidence="7">Iron complex transport system substrate-binding protein</fullName>
    </submittedName>
</protein>
<dbReference type="Proteomes" id="UP000317209">
    <property type="component" value="Unassembled WGS sequence"/>
</dbReference>
<dbReference type="EMBL" id="VFOX01000001">
    <property type="protein sequence ID" value="TQL87043.1"/>
    <property type="molecule type" value="Genomic_DNA"/>
</dbReference>
<sequence length="334" mass="34462">MRSRLLTVTALAALAALALGGCSSETDTLSDTEAAAAAAGDSSWPRTVEHGAGETEISAAPLRIVSVSPSITGSLLAIDAPLVGSAATTVSPLSDDKGFFTQWADAADEAGVEVVYGDLELDLDAVDLFEPDLIIGSVNGGDATLEAYDQLSEIAPTVLLDYGTVTWQELTTELGTITGLEEQAAATIAEYDDWVAAQAEKIMLPEQPVTAAVYMGADGVWAFGADSPQARLLTALGFTYEAAAEAFRSEQTGANGVDILSAENAASGLAGSRTLFLVAMGGGDPVSAFVGDPLLVNQPAVAADRVHSLGTESFRLDYFSAKNTTQLIVDTFSE</sequence>
<organism evidence="7 8">
    <name type="scientific">Microbacterium saperdae</name>
    <dbReference type="NCBI Taxonomy" id="69368"/>
    <lineage>
        <taxon>Bacteria</taxon>
        <taxon>Bacillati</taxon>
        <taxon>Actinomycetota</taxon>
        <taxon>Actinomycetes</taxon>
        <taxon>Micrococcales</taxon>
        <taxon>Microbacteriaceae</taxon>
        <taxon>Microbacterium</taxon>
    </lineage>
</organism>
<name>A0A543BQF7_9MICO</name>
<dbReference type="PROSITE" id="PS51257">
    <property type="entry name" value="PROKAR_LIPOPROTEIN"/>
    <property type="match status" value="1"/>
</dbReference>
<dbReference type="RefSeq" id="WP_141872838.1">
    <property type="nucleotide sequence ID" value="NZ_VFOX01000001.1"/>
</dbReference>
<comment type="caution">
    <text evidence="7">The sequence shown here is derived from an EMBL/GenBank/DDBJ whole genome shotgun (WGS) entry which is preliminary data.</text>
</comment>
<dbReference type="InterPro" id="IPR051313">
    <property type="entry name" value="Bact_iron-sidero_bind"/>
</dbReference>
<evidence type="ECO:0000256" key="1">
    <source>
        <dbReference type="ARBA" id="ARBA00004196"/>
    </source>
</evidence>